<sequence length="377" mass="42851">MELQYETLRSLFERLIPYNLDMLAKDLPTSDKYTLGDSLDFVFQKITKNANPNVIYKVLIHLYGKSITERYFLTREAVAQPYHSCGLIRKLIIRAKKSLQADIAYSQVNINELLMDVQCFFERYLSGLASDKSMKSALGIDPVRVVMAIPRVLHNVMSDQEFAPLIPLTSTEKSTVYKNMISLLNQVNVLTQTEGEEISEDFVSSLSVSQEAVLPIYEYPQSDGLRIQIDSVSDLDLIFNLIRNPGTIRDGISRLRDFKLRYPEAEDEIETRLSTLGFYFRQYIRRFTSHDPWDLQSGLSYSSFSFESEYSFSLVSRSSTPLSSDCRSDASIDVVELEQMLSSLAASTDNADDRVAKIKGIFHSRSSSDSSITSMLR</sequence>
<organism evidence="1 2">
    <name type="scientific">Basidiobolus meristosporus CBS 931.73</name>
    <dbReference type="NCBI Taxonomy" id="1314790"/>
    <lineage>
        <taxon>Eukaryota</taxon>
        <taxon>Fungi</taxon>
        <taxon>Fungi incertae sedis</taxon>
        <taxon>Zoopagomycota</taxon>
        <taxon>Entomophthoromycotina</taxon>
        <taxon>Basidiobolomycetes</taxon>
        <taxon>Basidiobolales</taxon>
        <taxon>Basidiobolaceae</taxon>
        <taxon>Basidiobolus</taxon>
    </lineage>
</organism>
<comment type="caution">
    <text evidence="1">The sequence shown here is derived from an EMBL/GenBank/DDBJ whole genome shotgun (WGS) entry which is preliminary data.</text>
</comment>
<evidence type="ECO:0000313" key="1">
    <source>
        <dbReference type="EMBL" id="ORY08244.1"/>
    </source>
</evidence>
<name>A0A1Y1ZDI9_9FUNG</name>
<protein>
    <submittedName>
        <fullName evidence="1">Uncharacterized protein</fullName>
    </submittedName>
</protein>
<dbReference type="STRING" id="1314790.A0A1Y1ZDI9"/>
<dbReference type="AlphaFoldDB" id="A0A1Y1ZDI9"/>
<dbReference type="EMBL" id="MCFE01000002">
    <property type="protein sequence ID" value="ORY08244.1"/>
    <property type="molecule type" value="Genomic_DNA"/>
</dbReference>
<evidence type="ECO:0000313" key="2">
    <source>
        <dbReference type="Proteomes" id="UP000193498"/>
    </source>
</evidence>
<accession>A0A1Y1ZDI9</accession>
<reference evidence="1 2" key="1">
    <citation type="submission" date="2016-07" db="EMBL/GenBank/DDBJ databases">
        <title>Pervasive Adenine N6-methylation of Active Genes in Fungi.</title>
        <authorList>
            <consortium name="DOE Joint Genome Institute"/>
            <person name="Mondo S.J."/>
            <person name="Dannebaum R.O."/>
            <person name="Kuo R.C."/>
            <person name="Labutti K."/>
            <person name="Haridas S."/>
            <person name="Kuo A."/>
            <person name="Salamov A."/>
            <person name="Ahrendt S.R."/>
            <person name="Lipzen A."/>
            <person name="Sullivan W."/>
            <person name="Andreopoulos W.B."/>
            <person name="Clum A."/>
            <person name="Lindquist E."/>
            <person name="Daum C."/>
            <person name="Ramamoorthy G.K."/>
            <person name="Gryganskyi A."/>
            <person name="Culley D."/>
            <person name="Magnuson J.K."/>
            <person name="James T.Y."/>
            <person name="O'Malley M.A."/>
            <person name="Stajich J.E."/>
            <person name="Spatafora J.W."/>
            <person name="Visel A."/>
            <person name="Grigoriev I.V."/>
        </authorList>
    </citation>
    <scope>NUCLEOTIDE SEQUENCE [LARGE SCALE GENOMIC DNA]</scope>
    <source>
        <strain evidence="1 2">CBS 931.73</strain>
    </source>
</reference>
<dbReference type="InParanoid" id="A0A1Y1ZDI9"/>
<gene>
    <name evidence="1" type="ORF">K493DRAFT_343585</name>
</gene>
<dbReference type="Proteomes" id="UP000193498">
    <property type="component" value="Unassembled WGS sequence"/>
</dbReference>
<proteinExistence type="predicted"/>
<keyword evidence="2" id="KW-1185">Reference proteome</keyword>